<comment type="similarity">
    <text evidence="7">Belongs to the binding-protein-dependent transport system permease family.</text>
</comment>
<dbReference type="GO" id="GO:0055085">
    <property type="term" value="P:transmembrane transport"/>
    <property type="evidence" value="ECO:0007669"/>
    <property type="project" value="InterPro"/>
</dbReference>
<comment type="caution">
    <text evidence="9">The sequence shown here is derived from an EMBL/GenBank/DDBJ whole genome shotgun (WGS) entry which is preliminary data.</text>
</comment>
<proteinExistence type="inferred from homology"/>
<evidence type="ECO:0000256" key="2">
    <source>
        <dbReference type="ARBA" id="ARBA00022448"/>
    </source>
</evidence>
<evidence type="ECO:0000256" key="1">
    <source>
        <dbReference type="ARBA" id="ARBA00004651"/>
    </source>
</evidence>
<evidence type="ECO:0000256" key="6">
    <source>
        <dbReference type="ARBA" id="ARBA00023136"/>
    </source>
</evidence>
<dbReference type="InterPro" id="IPR000515">
    <property type="entry name" value="MetI-like"/>
</dbReference>
<evidence type="ECO:0000259" key="8">
    <source>
        <dbReference type="PROSITE" id="PS50928"/>
    </source>
</evidence>
<feature type="transmembrane region" description="Helical" evidence="7">
    <location>
        <begin position="217"/>
        <end position="238"/>
    </location>
</feature>
<protein>
    <submittedName>
        <fullName evidence="9">Sugar ABC transporter permease</fullName>
    </submittedName>
</protein>
<dbReference type="PANTHER" id="PTHR30193">
    <property type="entry name" value="ABC TRANSPORTER PERMEASE PROTEIN"/>
    <property type="match status" value="1"/>
</dbReference>
<feature type="transmembrane region" description="Helical" evidence="7">
    <location>
        <begin position="173"/>
        <end position="196"/>
    </location>
</feature>
<evidence type="ECO:0000313" key="10">
    <source>
        <dbReference type="Proteomes" id="UP001183582"/>
    </source>
</evidence>
<reference evidence="9 10" key="1">
    <citation type="submission" date="2021-06" db="EMBL/GenBank/DDBJ databases">
        <title>Genome-based taxonomic framework of Microbacterium strains isolated from marine environment, the description of four new species and reclassification of four preexisting species.</title>
        <authorList>
            <person name="Lee S.D."/>
            <person name="Kim S.-M."/>
            <person name="Byeon Y.-S."/>
            <person name="Yang H.L."/>
            <person name="Kim I.S."/>
        </authorList>
    </citation>
    <scope>NUCLEOTIDE SEQUENCE [LARGE SCALE GENOMIC DNA]</scope>
    <source>
        <strain evidence="9 10">KACC 20514</strain>
    </source>
</reference>
<keyword evidence="3" id="KW-1003">Cell membrane</keyword>
<dbReference type="SUPFAM" id="SSF161098">
    <property type="entry name" value="MetI-like"/>
    <property type="match status" value="1"/>
</dbReference>
<feature type="transmembrane region" description="Helical" evidence="7">
    <location>
        <begin position="121"/>
        <end position="141"/>
    </location>
</feature>
<organism evidence="9 10">
    <name type="scientific">Microbacterium aurantiacum</name>
    <dbReference type="NCBI Taxonomy" id="162393"/>
    <lineage>
        <taxon>Bacteria</taxon>
        <taxon>Bacillati</taxon>
        <taxon>Actinomycetota</taxon>
        <taxon>Actinomycetes</taxon>
        <taxon>Micrococcales</taxon>
        <taxon>Microbacteriaceae</taxon>
        <taxon>Microbacterium</taxon>
    </lineage>
</organism>
<gene>
    <name evidence="9" type="ORF">KZC50_01570</name>
</gene>
<dbReference type="InterPro" id="IPR051393">
    <property type="entry name" value="ABC_transporter_permease"/>
</dbReference>
<name>A0AAJ2HH03_9MICO</name>
<dbReference type="AlphaFoldDB" id="A0AAJ2HH03"/>
<comment type="subcellular location">
    <subcellularLocation>
        <location evidence="1 7">Cell membrane</location>
        <topology evidence="1 7">Multi-pass membrane protein</topology>
    </subcellularLocation>
</comment>
<evidence type="ECO:0000313" key="9">
    <source>
        <dbReference type="EMBL" id="MDS0244295.1"/>
    </source>
</evidence>
<dbReference type="EMBL" id="JAHWXH010000001">
    <property type="protein sequence ID" value="MDS0244295.1"/>
    <property type="molecule type" value="Genomic_DNA"/>
</dbReference>
<dbReference type="InterPro" id="IPR035906">
    <property type="entry name" value="MetI-like_sf"/>
</dbReference>
<dbReference type="PANTHER" id="PTHR30193:SF37">
    <property type="entry name" value="INNER MEMBRANE ABC TRANSPORTER PERMEASE PROTEIN YCJO"/>
    <property type="match status" value="1"/>
</dbReference>
<keyword evidence="2 7" id="KW-0813">Transport</keyword>
<evidence type="ECO:0000256" key="7">
    <source>
        <dbReference type="RuleBase" id="RU363032"/>
    </source>
</evidence>
<accession>A0AAJ2HH03</accession>
<dbReference type="PROSITE" id="PS50928">
    <property type="entry name" value="ABC_TM1"/>
    <property type="match status" value="1"/>
</dbReference>
<dbReference type="Pfam" id="PF00528">
    <property type="entry name" value="BPD_transp_1"/>
    <property type="match status" value="1"/>
</dbReference>
<evidence type="ECO:0000256" key="5">
    <source>
        <dbReference type="ARBA" id="ARBA00022989"/>
    </source>
</evidence>
<keyword evidence="6 7" id="KW-0472">Membrane</keyword>
<feature type="transmembrane region" description="Helical" evidence="7">
    <location>
        <begin position="276"/>
        <end position="296"/>
    </location>
</feature>
<dbReference type="Proteomes" id="UP001183582">
    <property type="component" value="Unassembled WGS sequence"/>
</dbReference>
<evidence type="ECO:0000256" key="3">
    <source>
        <dbReference type="ARBA" id="ARBA00022475"/>
    </source>
</evidence>
<evidence type="ECO:0000256" key="4">
    <source>
        <dbReference type="ARBA" id="ARBA00022692"/>
    </source>
</evidence>
<dbReference type="GO" id="GO:0005886">
    <property type="term" value="C:plasma membrane"/>
    <property type="evidence" value="ECO:0007669"/>
    <property type="project" value="UniProtKB-SubCell"/>
</dbReference>
<feature type="transmembrane region" description="Helical" evidence="7">
    <location>
        <begin position="28"/>
        <end position="54"/>
    </location>
</feature>
<dbReference type="Gene3D" id="1.10.3720.10">
    <property type="entry name" value="MetI-like"/>
    <property type="match status" value="1"/>
</dbReference>
<sequence>MLVRESPPRSRTFPPARRRVGASRALSWWWALPGLLLLLLVHYVSVALGGMYAFTDWRGIGDFDFVGFANFARILSDPITYGALANTAFFAFFYLILANAIGLLLAIGLNRALKAKSFLRSLIFLPAVLSPLAVGYIWRFIFTFDGPANDLVVGLWGEESRMLWLADVAVSRWVIVLVMVWQNVGVVMVIYLAGLANVPPELEEAAAVDGASSPRRFVSIVLPSLRPTVIIVCTLLLITGLRVFDEIIALTGGGPYGATETLSTQVWRQSFVAGEFGYGSAIAMCLTVLILILAITQNTLLRERRKGE</sequence>
<feature type="domain" description="ABC transmembrane type-1" evidence="8">
    <location>
        <begin position="84"/>
        <end position="297"/>
    </location>
</feature>
<feature type="transmembrane region" description="Helical" evidence="7">
    <location>
        <begin position="88"/>
        <end position="109"/>
    </location>
</feature>
<keyword evidence="5 7" id="KW-1133">Transmembrane helix</keyword>
<keyword evidence="4 7" id="KW-0812">Transmembrane</keyword>
<dbReference type="CDD" id="cd06261">
    <property type="entry name" value="TM_PBP2"/>
    <property type="match status" value="1"/>
</dbReference>